<dbReference type="EMBL" id="MORL01000002">
    <property type="protein sequence ID" value="OIN60307.1"/>
    <property type="molecule type" value="Genomic_DNA"/>
</dbReference>
<dbReference type="RefSeq" id="WP_071502101.1">
    <property type="nucleotide sequence ID" value="NZ_MORL01000002.1"/>
</dbReference>
<reference evidence="3 4" key="1">
    <citation type="submission" date="2016-10" db="EMBL/GenBank/DDBJ databases">
        <title>Arsenicibacter rosenii gen. nov., sp. nov., an efficient arsenic-methylating bacterium isolated from an arsenic-contaminated paddy soil.</title>
        <authorList>
            <person name="Huang K."/>
        </authorList>
    </citation>
    <scope>NUCLEOTIDE SEQUENCE [LARGE SCALE GENOMIC DNA]</scope>
    <source>
        <strain evidence="3 4">SM-1</strain>
    </source>
</reference>
<sequence length="133" mass="15296">MEDQSENYKEEEIAYRVVRAAETLREAKALIAIEGWNGSANRLYYAAYYMVVALMIREGIKISSHDGAKHMLGLHFVETGRLDVRYSKIYGHLFNARQSGDYGTFIQYTPERILPLLEETEEFIAAIEQLLTN</sequence>
<evidence type="ECO:0000259" key="2">
    <source>
        <dbReference type="Pfam" id="PF05168"/>
    </source>
</evidence>
<dbReference type="Proteomes" id="UP000181790">
    <property type="component" value="Unassembled WGS sequence"/>
</dbReference>
<organism evidence="3 4">
    <name type="scientific">Arsenicibacter rosenii</name>
    <dbReference type="NCBI Taxonomy" id="1750698"/>
    <lineage>
        <taxon>Bacteria</taxon>
        <taxon>Pseudomonadati</taxon>
        <taxon>Bacteroidota</taxon>
        <taxon>Cytophagia</taxon>
        <taxon>Cytophagales</taxon>
        <taxon>Spirosomataceae</taxon>
        <taxon>Arsenicibacter</taxon>
    </lineage>
</organism>
<protein>
    <recommendedName>
        <fullName evidence="2">HEPN domain-containing protein</fullName>
    </recommendedName>
</protein>
<dbReference type="Gene3D" id="1.20.120.330">
    <property type="entry name" value="Nucleotidyltransferases domain 2"/>
    <property type="match status" value="1"/>
</dbReference>
<comment type="caution">
    <text evidence="3">The sequence shown here is derived from an EMBL/GenBank/DDBJ whole genome shotgun (WGS) entry which is preliminary data.</text>
</comment>
<proteinExistence type="inferred from homology"/>
<dbReference type="OrthoDB" id="1494057at2"/>
<evidence type="ECO:0000313" key="3">
    <source>
        <dbReference type="EMBL" id="OIN60307.1"/>
    </source>
</evidence>
<feature type="domain" description="HEPN" evidence="2">
    <location>
        <begin position="18"/>
        <end position="129"/>
    </location>
</feature>
<dbReference type="AlphaFoldDB" id="A0A1S2VNF5"/>
<evidence type="ECO:0000313" key="4">
    <source>
        <dbReference type="Proteomes" id="UP000181790"/>
    </source>
</evidence>
<gene>
    <name evidence="3" type="ORF">BLX24_05615</name>
</gene>
<evidence type="ECO:0000256" key="1">
    <source>
        <dbReference type="ARBA" id="ARBA00038248"/>
    </source>
</evidence>
<name>A0A1S2VNF5_9BACT</name>
<dbReference type="PANTHER" id="PTHR36565:SF1">
    <property type="entry name" value="UPF0332 PROTEIN TM_1000"/>
    <property type="match status" value="1"/>
</dbReference>
<dbReference type="Pfam" id="PF05168">
    <property type="entry name" value="HEPN"/>
    <property type="match status" value="1"/>
</dbReference>
<accession>A0A1S2VNF5</accession>
<keyword evidence="4" id="KW-1185">Reference proteome</keyword>
<dbReference type="PANTHER" id="PTHR36565">
    <property type="entry name" value="UPF0332 PROTEIN TM_1000"/>
    <property type="match status" value="1"/>
</dbReference>
<dbReference type="InterPro" id="IPR007842">
    <property type="entry name" value="HEPN_dom"/>
</dbReference>
<comment type="similarity">
    <text evidence="1">Belongs to the UPF0332 family.</text>
</comment>
<dbReference type="InterPro" id="IPR052226">
    <property type="entry name" value="UPF0332_toxin"/>
</dbReference>